<evidence type="ECO:0000313" key="2">
    <source>
        <dbReference type="Proteomes" id="UP001341840"/>
    </source>
</evidence>
<dbReference type="InterPro" id="IPR050648">
    <property type="entry name" value="F-box_LRR-repeat"/>
</dbReference>
<dbReference type="Proteomes" id="UP001341840">
    <property type="component" value="Unassembled WGS sequence"/>
</dbReference>
<organism evidence="1 2">
    <name type="scientific">Stylosanthes scabra</name>
    <dbReference type="NCBI Taxonomy" id="79078"/>
    <lineage>
        <taxon>Eukaryota</taxon>
        <taxon>Viridiplantae</taxon>
        <taxon>Streptophyta</taxon>
        <taxon>Embryophyta</taxon>
        <taxon>Tracheophyta</taxon>
        <taxon>Spermatophyta</taxon>
        <taxon>Magnoliopsida</taxon>
        <taxon>eudicotyledons</taxon>
        <taxon>Gunneridae</taxon>
        <taxon>Pentapetalae</taxon>
        <taxon>rosids</taxon>
        <taxon>fabids</taxon>
        <taxon>Fabales</taxon>
        <taxon>Fabaceae</taxon>
        <taxon>Papilionoideae</taxon>
        <taxon>50 kb inversion clade</taxon>
        <taxon>dalbergioids sensu lato</taxon>
        <taxon>Dalbergieae</taxon>
        <taxon>Pterocarpus clade</taxon>
        <taxon>Stylosanthes</taxon>
    </lineage>
</organism>
<dbReference type="PANTHER" id="PTHR13382:SF56">
    <property type="entry name" value="PROTEIN, PUTATIVE-RELATED"/>
    <property type="match status" value="1"/>
</dbReference>
<evidence type="ECO:0000313" key="1">
    <source>
        <dbReference type="EMBL" id="MED6208209.1"/>
    </source>
</evidence>
<protein>
    <submittedName>
        <fullName evidence="1">Uncharacterized protein</fullName>
    </submittedName>
</protein>
<reference evidence="1 2" key="1">
    <citation type="journal article" date="2023" name="Plants (Basel)">
        <title>Bridging the Gap: Combining Genomics and Transcriptomics Approaches to Understand Stylosanthes scabra, an Orphan Legume from the Brazilian Caatinga.</title>
        <authorList>
            <person name="Ferreira-Neto J.R.C."/>
            <person name="da Silva M.D."/>
            <person name="Binneck E."/>
            <person name="de Melo N.F."/>
            <person name="da Silva R.H."/>
            <person name="de Melo A.L.T.M."/>
            <person name="Pandolfi V."/>
            <person name="Bustamante F.O."/>
            <person name="Brasileiro-Vidal A.C."/>
            <person name="Benko-Iseppon A.M."/>
        </authorList>
    </citation>
    <scope>NUCLEOTIDE SEQUENCE [LARGE SCALE GENOMIC DNA]</scope>
    <source>
        <tissue evidence="1">Leaves</tissue>
    </source>
</reference>
<proteinExistence type="predicted"/>
<dbReference type="Gene3D" id="3.80.10.10">
    <property type="entry name" value="Ribonuclease Inhibitor"/>
    <property type="match status" value="1"/>
</dbReference>
<accession>A0ABU6YE12</accession>
<sequence>MRNCPLITEIWMENTGVGKQKVEEDCLVVNSHVKFLYLAHNTRLGDGSVAMLASVCPNLEMMDFRYCGGISMDAIEVLWRCCKIQKMNLAQSGYFLCHFQFRVNFKVPTLLVLNLSTLCISHEERSHISKICYNLKELNLDFCDKITASGVLQVVKNCKQLRMISLWSSKNVSSDIIYWMVSTRPSLREIITPRTNPLTVGERDDSLRHGWCVDLDNKI</sequence>
<dbReference type="PANTHER" id="PTHR13382">
    <property type="entry name" value="MITOCHONDRIAL ATP SYNTHASE COUPLING FACTOR B"/>
    <property type="match status" value="1"/>
</dbReference>
<comment type="caution">
    <text evidence="1">The sequence shown here is derived from an EMBL/GenBank/DDBJ whole genome shotgun (WGS) entry which is preliminary data.</text>
</comment>
<keyword evidence="2" id="KW-1185">Reference proteome</keyword>
<dbReference type="SUPFAM" id="SSF52047">
    <property type="entry name" value="RNI-like"/>
    <property type="match status" value="1"/>
</dbReference>
<dbReference type="InterPro" id="IPR001611">
    <property type="entry name" value="Leu-rich_rpt"/>
</dbReference>
<dbReference type="EMBL" id="JASCZI010241903">
    <property type="protein sequence ID" value="MED6208209.1"/>
    <property type="molecule type" value="Genomic_DNA"/>
</dbReference>
<dbReference type="InterPro" id="IPR006553">
    <property type="entry name" value="Leu-rich_rpt_Cys-con_subtyp"/>
</dbReference>
<name>A0ABU6YE12_9FABA</name>
<dbReference type="Pfam" id="PF13516">
    <property type="entry name" value="LRR_6"/>
    <property type="match status" value="2"/>
</dbReference>
<dbReference type="SMART" id="SM00367">
    <property type="entry name" value="LRR_CC"/>
    <property type="match status" value="2"/>
</dbReference>
<gene>
    <name evidence="1" type="ORF">PIB30_042943</name>
</gene>
<dbReference type="InterPro" id="IPR032675">
    <property type="entry name" value="LRR_dom_sf"/>
</dbReference>